<feature type="compositionally biased region" description="Acidic residues" evidence="6">
    <location>
        <begin position="121"/>
        <end position="158"/>
    </location>
</feature>
<reference evidence="8 11" key="1">
    <citation type="journal article" date="2011" name="Nature">
        <title>The Medicago genome provides insight into the evolution of rhizobial symbioses.</title>
        <authorList>
            <person name="Young N.D."/>
            <person name="Debelle F."/>
            <person name="Oldroyd G.E."/>
            <person name="Geurts R."/>
            <person name="Cannon S.B."/>
            <person name="Udvardi M.K."/>
            <person name="Benedito V.A."/>
            <person name="Mayer K.F."/>
            <person name="Gouzy J."/>
            <person name="Schoof H."/>
            <person name="Van de Peer Y."/>
            <person name="Proost S."/>
            <person name="Cook D.R."/>
            <person name="Meyers B.C."/>
            <person name="Spannagl M."/>
            <person name="Cheung F."/>
            <person name="De Mita S."/>
            <person name="Krishnakumar V."/>
            <person name="Gundlach H."/>
            <person name="Zhou S."/>
            <person name="Mudge J."/>
            <person name="Bharti A.K."/>
            <person name="Murray J.D."/>
            <person name="Naoumkina M.A."/>
            <person name="Rosen B."/>
            <person name="Silverstein K.A."/>
            <person name="Tang H."/>
            <person name="Rombauts S."/>
            <person name="Zhao P.X."/>
            <person name="Zhou P."/>
            <person name="Barbe V."/>
            <person name="Bardou P."/>
            <person name="Bechner M."/>
            <person name="Bellec A."/>
            <person name="Berger A."/>
            <person name="Berges H."/>
            <person name="Bidwell S."/>
            <person name="Bisseling T."/>
            <person name="Choisne N."/>
            <person name="Couloux A."/>
            <person name="Denny R."/>
            <person name="Deshpande S."/>
            <person name="Dai X."/>
            <person name="Doyle J.J."/>
            <person name="Dudez A.M."/>
            <person name="Farmer A.D."/>
            <person name="Fouteau S."/>
            <person name="Franken C."/>
            <person name="Gibelin C."/>
            <person name="Gish J."/>
            <person name="Goldstein S."/>
            <person name="Gonzalez A.J."/>
            <person name="Green P.J."/>
            <person name="Hallab A."/>
            <person name="Hartog M."/>
            <person name="Hua A."/>
            <person name="Humphray S.J."/>
            <person name="Jeong D.H."/>
            <person name="Jing Y."/>
            <person name="Jocker A."/>
            <person name="Kenton S.M."/>
            <person name="Kim D.J."/>
            <person name="Klee K."/>
            <person name="Lai H."/>
            <person name="Lang C."/>
            <person name="Lin S."/>
            <person name="Macmil S.L."/>
            <person name="Magdelenat G."/>
            <person name="Matthews L."/>
            <person name="McCorrison J."/>
            <person name="Monaghan E.L."/>
            <person name="Mun J.H."/>
            <person name="Najar F.Z."/>
            <person name="Nicholson C."/>
            <person name="Noirot C."/>
            <person name="O'Bleness M."/>
            <person name="Paule C.R."/>
            <person name="Poulain J."/>
            <person name="Prion F."/>
            <person name="Qin B."/>
            <person name="Qu C."/>
            <person name="Retzel E.F."/>
            <person name="Riddle C."/>
            <person name="Sallet E."/>
            <person name="Samain S."/>
            <person name="Samson N."/>
            <person name="Sanders I."/>
            <person name="Saurat O."/>
            <person name="Scarpelli C."/>
            <person name="Schiex T."/>
            <person name="Segurens B."/>
            <person name="Severin A.J."/>
            <person name="Sherrier D.J."/>
            <person name="Shi R."/>
            <person name="Sims S."/>
            <person name="Singer S.R."/>
            <person name="Sinharoy S."/>
            <person name="Sterck L."/>
            <person name="Viollet A."/>
            <person name="Wang B.B."/>
            <person name="Wang K."/>
            <person name="Wang M."/>
            <person name="Wang X."/>
            <person name="Warfsmann J."/>
            <person name="Weissenbach J."/>
            <person name="White D.D."/>
            <person name="White J.D."/>
            <person name="Wiley G.B."/>
            <person name="Wincker P."/>
            <person name="Xing Y."/>
            <person name="Yang L."/>
            <person name="Yao Z."/>
            <person name="Ying F."/>
            <person name="Zhai J."/>
            <person name="Zhou L."/>
            <person name="Zuber A."/>
            <person name="Denarie J."/>
            <person name="Dixon R.A."/>
            <person name="May G.D."/>
            <person name="Schwartz D.C."/>
            <person name="Rogers J."/>
            <person name="Quetier F."/>
            <person name="Town C.D."/>
            <person name="Roe B.A."/>
        </authorList>
    </citation>
    <scope>NUCLEOTIDE SEQUENCE [LARGE SCALE GENOMIC DNA]</scope>
    <source>
        <strain evidence="8">A17</strain>
        <strain evidence="10 11">cv. Jemalong A17</strain>
    </source>
</reference>
<keyword evidence="3" id="KW-0238">DNA-binding</keyword>
<dbReference type="EMBL" id="PSQE01000001">
    <property type="protein sequence ID" value="RHN78732.1"/>
    <property type="molecule type" value="Genomic_DNA"/>
</dbReference>
<dbReference type="PANTHER" id="PTHR31920:SF135">
    <property type="entry name" value="B3 DOMAIN-CONTAINING PROTEIN OS03G0621600-RELATED"/>
    <property type="match status" value="1"/>
</dbReference>
<protein>
    <submittedName>
        <fullName evidence="8">Plant-specific B3-DNA-binding domain protein</fullName>
    </submittedName>
    <submittedName>
        <fullName evidence="9">Putative transcription factor B3-Domain family</fullName>
    </submittedName>
</protein>
<evidence type="ECO:0000313" key="9">
    <source>
        <dbReference type="EMBL" id="RHN78732.1"/>
    </source>
</evidence>
<dbReference type="STRING" id="3880.A0A072VIA5"/>
<keyword evidence="11" id="KW-1185">Reference proteome</keyword>
<reference evidence="10" key="3">
    <citation type="submission" date="2015-04" db="UniProtKB">
        <authorList>
            <consortium name="EnsemblPlants"/>
        </authorList>
    </citation>
    <scope>IDENTIFICATION</scope>
    <source>
        <strain evidence="10">cv. Jemalong A17</strain>
    </source>
</reference>
<reference evidence="9" key="4">
    <citation type="journal article" date="2018" name="Nat. Plants">
        <title>Whole-genome landscape of Medicago truncatula symbiotic genes.</title>
        <authorList>
            <person name="Pecrix Y."/>
            <person name="Gamas P."/>
            <person name="Carrere S."/>
        </authorList>
    </citation>
    <scope>NUCLEOTIDE SEQUENCE</scope>
    <source>
        <tissue evidence="9">Leaves</tissue>
    </source>
</reference>
<keyword evidence="5" id="KW-0539">Nucleus</keyword>
<dbReference type="SMART" id="SM01019">
    <property type="entry name" value="B3"/>
    <property type="match status" value="1"/>
</dbReference>
<dbReference type="InterPro" id="IPR050655">
    <property type="entry name" value="Plant_B3_domain"/>
</dbReference>
<dbReference type="Gramene" id="rna2379">
    <property type="protein sequence ID" value="RHN78732.1"/>
    <property type="gene ID" value="gene2379"/>
</dbReference>
<dbReference type="PANTHER" id="PTHR31920">
    <property type="entry name" value="B3 DOMAIN-CONTAINING"/>
    <property type="match status" value="1"/>
</dbReference>
<proteinExistence type="predicted"/>
<dbReference type="GO" id="GO:0003677">
    <property type="term" value="F:DNA binding"/>
    <property type="evidence" value="ECO:0007669"/>
    <property type="project" value="UniProtKB-KW"/>
</dbReference>
<dbReference type="InterPro" id="IPR015300">
    <property type="entry name" value="DNA-bd_pseudobarrel_sf"/>
</dbReference>
<dbReference type="Proteomes" id="UP000265566">
    <property type="component" value="Chromosome 1"/>
</dbReference>
<dbReference type="Proteomes" id="UP000002051">
    <property type="component" value="Unassembled WGS sequence"/>
</dbReference>
<name>A0A072VIA5_MEDTR</name>
<dbReference type="GO" id="GO:0005634">
    <property type="term" value="C:nucleus"/>
    <property type="evidence" value="ECO:0007669"/>
    <property type="project" value="UniProtKB-SubCell"/>
</dbReference>
<dbReference type="Pfam" id="PF02362">
    <property type="entry name" value="B3"/>
    <property type="match status" value="1"/>
</dbReference>
<evidence type="ECO:0000256" key="3">
    <source>
        <dbReference type="ARBA" id="ARBA00023125"/>
    </source>
</evidence>
<evidence type="ECO:0000259" key="7">
    <source>
        <dbReference type="PROSITE" id="PS50863"/>
    </source>
</evidence>
<evidence type="ECO:0000256" key="4">
    <source>
        <dbReference type="ARBA" id="ARBA00023163"/>
    </source>
</evidence>
<dbReference type="HOGENOM" id="CLU_048511_1_1_1"/>
<reference evidence="8 11" key="2">
    <citation type="journal article" date="2014" name="BMC Genomics">
        <title>An improved genome release (version Mt4.0) for the model legume Medicago truncatula.</title>
        <authorList>
            <person name="Tang H."/>
            <person name="Krishnakumar V."/>
            <person name="Bidwell S."/>
            <person name="Rosen B."/>
            <person name="Chan A."/>
            <person name="Zhou S."/>
            <person name="Gentzbittel L."/>
            <person name="Childs K.L."/>
            <person name="Yandell M."/>
            <person name="Gundlach H."/>
            <person name="Mayer K.F."/>
            <person name="Schwartz D.C."/>
            <person name="Town C.D."/>
        </authorList>
    </citation>
    <scope>GENOME REANNOTATION</scope>
    <source>
        <strain evidence="8">A17</strain>
        <strain evidence="10 11">cv. Jemalong A17</strain>
    </source>
</reference>
<dbReference type="CDD" id="cd10017">
    <property type="entry name" value="B3_DNA"/>
    <property type="match status" value="1"/>
</dbReference>
<evidence type="ECO:0000256" key="1">
    <source>
        <dbReference type="ARBA" id="ARBA00004123"/>
    </source>
</evidence>
<keyword evidence="2" id="KW-0805">Transcription regulation</keyword>
<dbReference type="SUPFAM" id="SSF101936">
    <property type="entry name" value="DNA-binding pseudobarrel domain"/>
    <property type="match status" value="2"/>
</dbReference>
<dbReference type="InterPro" id="IPR003340">
    <property type="entry name" value="B3_DNA-bd"/>
</dbReference>
<dbReference type="EMBL" id="CM001217">
    <property type="protein sequence ID" value="KEH41183.1"/>
    <property type="molecule type" value="Genomic_DNA"/>
</dbReference>
<feature type="region of interest" description="Disordered" evidence="6">
    <location>
        <begin position="121"/>
        <end position="176"/>
    </location>
</feature>
<feature type="domain" description="TF-B3" evidence="7">
    <location>
        <begin position="9"/>
        <end position="104"/>
    </location>
</feature>
<evidence type="ECO:0000256" key="6">
    <source>
        <dbReference type="SAM" id="MobiDB-lite"/>
    </source>
</evidence>
<evidence type="ECO:0000256" key="2">
    <source>
        <dbReference type="ARBA" id="ARBA00023015"/>
    </source>
</evidence>
<accession>A0A072VIA5</accession>
<evidence type="ECO:0000256" key="5">
    <source>
        <dbReference type="ARBA" id="ARBA00023242"/>
    </source>
</evidence>
<evidence type="ECO:0000313" key="8">
    <source>
        <dbReference type="EMBL" id="KEH41183.1"/>
    </source>
</evidence>
<organism evidence="8 11">
    <name type="scientific">Medicago truncatula</name>
    <name type="common">Barrel medic</name>
    <name type="synonym">Medicago tribuloides</name>
    <dbReference type="NCBI Taxonomy" id="3880"/>
    <lineage>
        <taxon>Eukaryota</taxon>
        <taxon>Viridiplantae</taxon>
        <taxon>Streptophyta</taxon>
        <taxon>Embryophyta</taxon>
        <taxon>Tracheophyta</taxon>
        <taxon>Spermatophyta</taxon>
        <taxon>Magnoliopsida</taxon>
        <taxon>eudicotyledons</taxon>
        <taxon>Gunneridae</taxon>
        <taxon>Pentapetalae</taxon>
        <taxon>rosids</taxon>
        <taxon>fabids</taxon>
        <taxon>Fabales</taxon>
        <taxon>Fabaceae</taxon>
        <taxon>Papilionoideae</taxon>
        <taxon>50 kb inversion clade</taxon>
        <taxon>NPAAA clade</taxon>
        <taxon>Hologalegina</taxon>
        <taxon>IRL clade</taxon>
        <taxon>Trifolieae</taxon>
        <taxon>Medicago</taxon>
    </lineage>
</organism>
<feature type="compositionally biased region" description="Basic and acidic residues" evidence="6">
    <location>
        <begin position="159"/>
        <end position="176"/>
    </location>
</feature>
<dbReference type="Gene3D" id="2.40.330.10">
    <property type="entry name" value="DNA-binding pseudobarrel domain"/>
    <property type="match status" value="2"/>
</dbReference>
<evidence type="ECO:0000313" key="10">
    <source>
        <dbReference type="EnsemblPlants" id="KEH41183"/>
    </source>
</evidence>
<evidence type="ECO:0000313" key="11">
    <source>
        <dbReference type="Proteomes" id="UP000002051"/>
    </source>
</evidence>
<dbReference type="AlphaFoldDB" id="A0A072VIA5"/>
<comment type="subcellular location">
    <subcellularLocation>
        <location evidence="1">Nucleus</location>
    </subcellularLocation>
</comment>
<dbReference type="PROSITE" id="PS50863">
    <property type="entry name" value="B3"/>
    <property type="match status" value="1"/>
</dbReference>
<dbReference type="EnsemblPlants" id="KEH41183">
    <property type="protein sequence ID" value="KEH41183"/>
    <property type="gene ID" value="MTR_1g046320"/>
</dbReference>
<sequence>MTNNAKEYPGFFKVFLKEKHSERMLIPNAFMNLVHSKRRVIKDFILRDRRRRDWYVKARRIGDEFYFDDGWKKFRQENCLVENDFLVFTHIENNVFKFKILELSSMCEKMPVMEDEENNNMMEDEEEEKDSDDVDYDDNDDHDAEEGNDSDDDDDDGSENIRKETQSENVYKENSKSGHQHCRTCKAWDIGSSSAGSNLEDDEIDAEMYIQPGNPHFIAKHSLYRPNELHFPKNVIKDFCVCFTKYVNLVCCHCKDIKRNEIEAYHHILPQISTRHTEKRGEIRTWKNGRVLVLGWEDFCRKCKITENDRCLCELVMRNGEAIEMIRVHIVRKVNKK</sequence>
<gene>
    <name evidence="8" type="ordered locus">MTR_1g046320</name>
    <name evidence="9" type="ORF">MtrunA17_Chr1g0169161</name>
</gene>
<keyword evidence="4" id="KW-0804">Transcription</keyword>